<evidence type="ECO:0000256" key="4">
    <source>
        <dbReference type="ARBA" id="ARBA00022833"/>
    </source>
</evidence>
<dbReference type="InterPro" id="IPR050688">
    <property type="entry name" value="Zinc_finger/UBP_domain"/>
</dbReference>
<evidence type="ECO:0000256" key="5">
    <source>
        <dbReference type="PROSITE-ProRule" id="PRU00042"/>
    </source>
</evidence>
<evidence type="ECO:0000256" key="6">
    <source>
        <dbReference type="SAM" id="MobiDB-lite"/>
    </source>
</evidence>
<feature type="compositionally biased region" description="Basic and acidic residues" evidence="6">
    <location>
        <begin position="773"/>
        <end position="785"/>
    </location>
</feature>
<dbReference type="STRING" id="69004.A0A182QBA1"/>
<dbReference type="PROSITE" id="PS51257">
    <property type="entry name" value="PROKAR_LIPOPROTEIN"/>
    <property type="match status" value="1"/>
</dbReference>
<keyword evidence="2" id="KW-0677">Repeat</keyword>
<dbReference type="VEuPathDB" id="VectorBase:AFAF006732"/>
<dbReference type="AlphaFoldDB" id="A0A182QBA1"/>
<feature type="domain" description="C2H2-type" evidence="7">
    <location>
        <begin position="925"/>
        <end position="953"/>
    </location>
</feature>
<dbReference type="PANTHER" id="PTHR24403">
    <property type="entry name" value="ZINC FINGER PROTEIN"/>
    <property type="match status" value="1"/>
</dbReference>
<dbReference type="Proteomes" id="UP000075886">
    <property type="component" value="Unassembled WGS sequence"/>
</dbReference>
<dbReference type="PANTHER" id="PTHR24403:SF67">
    <property type="entry name" value="FI01116P-RELATED"/>
    <property type="match status" value="1"/>
</dbReference>
<keyword evidence="3 5" id="KW-0863">Zinc-finger</keyword>
<dbReference type="EnsemblMetazoa" id="AFAF006732-RA">
    <property type="protein sequence ID" value="AFAF006732-PA"/>
    <property type="gene ID" value="AFAF006732"/>
</dbReference>
<reference evidence="9" key="1">
    <citation type="submission" date="2014-01" db="EMBL/GenBank/DDBJ databases">
        <title>The Genome Sequence of Anopheles farauti FAR1 (V2).</title>
        <authorList>
            <consortium name="The Broad Institute Genomics Platform"/>
            <person name="Neafsey D.E."/>
            <person name="Besansky N."/>
            <person name="Howell P."/>
            <person name="Walton C."/>
            <person name="Young S.K."/>
            <person name="Zeng Q."/>
            <person name="Gargeya S."/>
            <person name="Fitzgerald M."/>
            <person name="Haas B."/>
            <person name="Abouelleil A."/>
            <person name="Allen A.W."/>
            <person name="Alvarado L."/>
            <person name="Arachchi H.M."/>
            <person name="Berlin A.M."/>
            <person name="Chapman S.B."/>
            <person name="Gainer-Dewar J."/>
            <person name="Goldberg J."/>
            <person name="Griggs A."/>
            <person name="Gujja S."/>
            <person name="Hansen M."/>
            <person name="Howarth C."/>
            <person name="Imamovic A."/>
            <person name="Ireland A."/>
            <person name="Larimer J."/>
            <person name="McCowan C."/>
            <person name="Murphy C."/>
            <person name="Pearson M."/>
            <person name="Poon T.W."/>
            <person name="Priest M."/>
            <person name="Roberts A."/>
            <person name="Saif S."/>
            <person name="Shea T."/>
            <person name="Sisk P."/>
            <person name="Sykes S."/>
            <person name="Wortman J."/>
            <person name="Nusbaum C."/>
            <person name="Birren B."/>
        </authorList>
    </citation>
    <scope>NUCLEOTIDE SEQUENCE [LARGE SCALE GENOMIC DNA]</scope>
    <source>
        <strain evidence="9">FAR1</strain>
    </source>
</reference>
<feature type="compositionally biased region" description="Polar residues" evidence="6">
    <location>
        <begin position="832"/>
        <end position="850"/>
    </location>
</feature>
<evidence type="ECO:0000259" key="7">
    <source>
        <dbReference type="PROSITE" id="PS50157"/>
    </source>
</evidence>
<evidence type="ECO:0000313" key="8">
    <source>
        <dbReference type="EnsemblMetazoa" id="AFAF006732-PA"/>
    </source>
</evidence>
<keyword evidence="4" id="KW-0862">Zinc</keyword>
<dbReference type="Gene3D" id="3.30.160.60">
    <property type="entry name" value="Classic Zinc Finger"/>
    <property type="match status" value="1"/>
</dbReference>
<proteinExistence type="predicted"/>
<feature type="region of interest" description="Disordered" evidence="6">
    <location>
        <begin position="277"/>
        <end position="298"/>
    </location>
</feature>
<accession>A0A182QBA1</accession>
<evidence type="ECO:0000313" key="9">
    <source>
        <dbReference type="Proteomes" id="UP000075886"/>
    </source>
</evidence>
<protein>
    <recommendedName>
        <fullName evidence="7">C2H2-type domain-containing protein</fullName>
    </recommendedName>
</protein>
<dbReference type="PROSITE" id="PS50157">
    <property type="entry name" value="ZINC_FINGER_C2H2_2"/>
    <property type="match status" value="1"/>
</dbReference>
<dbReference type="PROSITE" id="PS00028">
    <property type="entry name" value="ZINC_FINGER_C2H2_1"/>
    <property type="match status" value="6"/>
</dbReference>
<reference evidence="8" key="2">
    <citation type="submission" date="2020-05" db="UniProtKB">
        <authorList>
            <consortium name="EnsemblMetazoa"/>
        </authorList>
    </citation>
    <scope>IDENTIFICATION</scope>
    <source>
        <strain evidence="8">FAR1</strain>
    </source>
</reference>
<feature type="compositionally biased region" description="Low complexity" evidence="6">
    <location>
        <begin position="851"/>
        <end position="865"/>
    </location>
</feature>
<dbReference type="GO" id="GO:0008270">
    <property type="term" value="F:zinc ion binding"/>
    <property type="evidence" value="ECO:0007669"/>
    <property type="project" value="UniProtKB-KW"/>
</dbReference>
<dbReference type="EMBL" id="AXCN02001766">
    <property type="status" value="NOT_ANNOTATED_CDS"/>
    <property type="molecule type" value="Genomic_DNA"/>
</dbReference>
<evidence type="ECO:0000256" key="3">
    <source>
        <dbReference type="ARBA" id="ARBA00022771"/>
    </source>
</evidence>
<organism evidence="8 9">
    <name type="scientific">Anopheles farauti</name>
    <dbReference type="NCBI Taxonomy" id="69004"/>
    <lineage>
        <taxon>Eukaryota</taxon>
        <taxon>Metazoa</taxon>
        <taxon>Ecdysozoa</taxon>
        <taxon>Arthropoda</taxon>
        <taxon>Hexapoda</taxon>
        <taxon>Insecta</taxon>
        <taxon>Pterygota</taxon>
        <taxon>Neoptera</taxon>
        <taxon>Endopterygota</taxon>
        <taxon>Diptera</taxon>
        <taxon>Nematocera</taxon>
        <taxon>Culicoidea</taxon>
        <taxon>Culicidae</taxon>
        <taxon>Anophelinae</taxon>
        <taxon>Anopheles</taxon>
    </lineage>
</organism>
<dbReference type="InterPro" id="IPR013087">
    <property type="entry name" value="Znf_C2H2_type"/>
</dbReference>
<evidence type="ECO:0000256" key="1">
    <source>
        <dbReference type="ARBA" id="ARBA00022723"/>
    </source>
</evidence>
<sequence>MKCTVCHAQYLAISAYIQHVQMAHQGTLISCCWCLKTIKKMSLASHLLTHYIGTYECLYCDFACNVKLMMLRHLCNVHGSKPLFCSKRREGMNLKDPQKNYHLDLRSTVRSSYIEPLKYTMQAAPNFVRNFKRNYLKTTSDESKNEPSVKTASLPKIANVQGGIHLSQDGEIVAAQETLSMRPTTNKSISKFNKESTVVSVKRHSISSDSLPSGKRIKLTKAENGSLMMIFSANKDVSITKTVNRTTPPIGTMNNNVEIVKCTPDITYNEPIANCTAPQSTSKSSNANTTKEVTDTNKLSQVSPVNASRHMNDFLDSKLQTVTFVSEPTVKHIKFHLAEFCDIIDNYYTSLITIVNKKLIPPTLINVCGFAGCEERFPAFDKLKYHMRLVHRVMTLESAVSITCSHCKLHLVSINAYISHLTVHSLNRYVCFLCCFTHFLPTIIVKHMSEEHFCKSVQLSYVHPKKLDLLCDLIAIMPGQIQYEEKRKYILKTIAMASAKRPTELVAEKSTHPPGPIVPIGCPSPVPVIPDKCPFRKSLRNVKYPKQVHYSNLYKCGLCLTVESSRLSFQKHLTECPNQESNYYFCAFCDRRFKDWLAVPEHIFQHLYFHGENLYGCGDCSYYHYLFESVATHIKKWHSSQSSEINVLRETMEHWECNVCQLRTPLRQHIMEHMQNVHDLPGERFMCSLCKFRTFTNAESLQHFKDSHQNQNVVMIEMYHLEKENVSNDDETDTDSSDGLEIIEDANIDTVSISSSSDQSIDLATMLMDTVRVKREKSEESEKETNSPCNEARSNARSNLCEVLQEHSYSNIFDGSEKSTIDDASIAHPSLEENSAVPSENAIDNPSDQASVENPNSESVESSNVRIERSRSSKSPMQEESVRESNPELSVRQDLSPTAYTERRASRRVAVKKDATSRWSDCIKLGCLFCSDSFVHYKSLHMHSRIVHGLQSKNYLLTKTADPNETGSFTGFRLLSLVRCFYCEKHDIHSALRMHCETKHASKTFICLDYWNTFKCGLCAYRNGSGNEKEFSSHFQHFHNNVGHNDIPYDHIDDTFVEWALSIGKKGNVEGKREAKIIKYICGLCPEQTVEELDMGVHVAVHALTFKCPHCKEVFKHLKVCYEHVLTIHRDDSLIVPSSCPMSYDQVLLDVKMCFINGLILSKREAQFTSHGSLQELENGLQKYYEKQIADLHEYKASLALPVSGTSEVTPDITCKSFIMNLGLYPIVKVERTDNTACQEE</sequence>
<keyword evidence="1" id="KW-0479">Metal-binding</keyword>
<feature type="region of interest" description="Disordered" evidence="6">
    <location>
        <begin position="832"/>
        <end position="907"/>
    </location>
</feature>
<feature type="compositionally biased region" description="Low complexity" evidence="6">
    <location>
        <begin position="280"/>
        <end position="291"/>
    </location>
</feature>
<feature type="region of interest" description="Disordered" evidence="6">
    <location>
        <begin position="773"/>
        <end position="794"/>
    </location>
</feature>
<dbReference type="GO" id="GO:0005634">
    <property type="term" value="C:nucleus"/>
    <property type="evidence" value="ECO:0007669"/>
    <property type="project" value="TreeGrafter"/>
</dbReference>
<keyword evidence="9" id="KW-1185">Reference proteome</keyword>
<dbReference type="SMART" id="SM00355">
    <property type="entry name" value="ZnF_C2H2"/>
    <property type="match status" value="15"/>
</dbReference>
<name>A0A182QBA1_9DIPT</name>
<dbReference type="GO" id="GO:0010468">
    <property type="term" value="P:regulation of gene expression"/>
    <property type="evidence" value="ECO:0007669"/>
    <property type="project" value="TreeGrafter"/>
</dbReference>
<evidence type="ECO:0000256" key="2">
    <source>
        <dbReference type="ARBA" id="ARBA00022737"/>
    </source>
</evidence>